<gene>
    <name evidence="1" type="ORF">E3O42_09520</name>
</gene>
<accession>A0A4V3ICM5</accession>
<proteinExistence type="predicted"/>
<name>A0A4V3ICM5_9MICO</name>
<evidence type="ECO:0000313" key="2">
    <source>
        <dbReference type="Proteomes" id="UP000297907"/>
    </source>
</evidence>
<dbReference type="Proteomes" id="UP000297907">
    <property type="component" value="Unassembled WGS sequence"/>
</dbReference>
<reference evidence="1 2" key="1">
    <citation type="submission" date="2019-03" db="EMBL/GenBank/DDBJ databases">
        <title>Genomics of glacier-inhabiting Cryobacterium strains.</title>
        <authorList>
            <person name="Liu Q."/>
            <person name="Xin Y.-H."/>
        </authorList>
    </citation>
    <scope>NUCLEOTIDE SEQUENCE [LARGE SCALE GENOMIC DNA]</scope>
    <source>
        <strain evidence="1 2">RHLS22-1</strain>
    </source>
</reference>
<dbReference type="OrthoDB" id="9814791at2"/>
<evidence type="ECO:0000313" key="1">
    <source>
        <dbReference type="EMBL" id="TFC01711.1"/>
    </source>
</evidence>
<keyword evidence="2" id="KW-1185">Reference proteome</keyword>
<dbReference type="EMBL" id="SOFL01000033">
    <property type="protein sequence ID" value="TFC01711.1"/>
    <property type="molecule type" value="Genomic_DNA"/>
</dbReference>
<protein>
    <submittedName>
        <fullName evidence="1">DUF1579 domain-containing protein</fullName>
    </submittedName>
</protein>
<sequence length="166" mass="18380">MSSTASHPAPADFDFIIGDWTVHHERLDGIFAGADTWTAFEGLSSTSKILGGHGNLEDNLLKHPSGDFHAVALRSYSVADDEWSIWWLDGRNPTQLDTPVRGAFRDGIGTFVASDVLNDVPIRVRFIWDATGTHPTWEQAFSNDDGSTWETNWRMKFTAVQNAATS</sequence>
<comment type="caution">
    <text evidence="1">The sequence shown here is derived from an EMBL/GenBank/DDBJ whole genome shotgun (WGS) entry which is preliminary data.</text>
</comment>
<organism evidence="1 2">
    <name type="scientific">Cryobacterium adonitolivorans</name>
    <dbReference type="NCBI Taxonomy" id="1259189"/>
    <lineage>
        <taxon>Bacteria</taxon>
        <taxon>Bacillati</taxon>
        <taxon>Actinomycetota</taxon>
        <taxon>Actinomycetes</taxon>
        <taxon>Micrococcales</taxon>
        <taxon>Microbacteriaceae</taxon>
        <taxon>Cryobacterium</taxon>
    </lineage>
</organism>
<dbReference type="AlphaFoldDB" id="A0A4V3ICM5"/>